<dbReference type="GO" id="GO:0043953">
    <property type="term" value="P:protein transport by the Tat complex"/>
    <property type="evidence" value="ECO:0007669"/>
    <property type="project" value="UniProtKB-UniRule"/>
</dbReference>
<keyword evidence="5" id="KW-1003">Cell membrane</keyword>
<gene>
    <name evidence="5 6" type="primary">tatC</name>
    <name evidence="6" type="ORF">HMPREF9135_1295</name>
</gene>
<sequence>MAENDELSFWDHLDVLRSVIFKIIIVGGLCALLAFSFKEILFKVVLAPKDCDFITYRILQTEPFRITLINTGLTEQFLVHMKAALFFGILCASPYIIYQLYKFIAPALYDSERKYSVHVIGSAYAMFCVGALVNYFLIFPLTVRFLGTYSVSSDVQNMLTIQSYMDTLLMMSLVFGLVFEIPVVSWLLALMGVLKHVWMKRYRKHAFVAIVVAAAVITPTSDAFTLFIVSLPIWLLYEFSILIVKVTERRKQDDTKLETSENSK</sequence>
<dbReference type="GO" id="GO:0009977">
    <property type="term" value="F:proton motive force dependent protein transmembrane transporter activity"/>
    <property type="evidence" value="ECO:0007669"/>
    <property type="project" value="TreeGrafter"/>
</dbReference>
<keyword evidence="3 5" id="KW-1133">Transmembrane helix</keyword>
<feature type="transmembrane region" description="Helical" evidence="5">
    <location>
        <begin position="167"/>
        <end position="190"/>
    </location>
</feature>
<comment type="caution">
    <text evidence="5">Lacks conserved residue(s) required for the propagation of feature annotation.</text>
</comment>
<comment type="subunit">
    <text evidence="5">Forms a complex with TatA.</text>
</comment>
<evidence type="ECO:0000256" key="1">
    <source>
        <dbReference type="ARBA" id="ARBA00004141"/>
    </source>
</evidence>
<name>U2NQV6_9BACT</name>
<dbReference type="GO" id="GO:0065002">
    <property type="term" value="P:intracellular protein transmembrane transport"/>
    <property type="evidence" value="ECO:0007669"/>
    <property type="project" value="TreeGrafter"/>
</dbReference>
<feature type="transmembrane region" description="Helical" evidence="5">
    <location>
        <begin position="19"/>
        <end position="37"/>
    </location>
</feature>
<dbReference type="GO" id="GO:0033281">
    <property type="term" value="C:TAT protein transport complex"/>
    <property type="evidence" value="ECO:0007669"/>
    <property type="project" value="UniProtKB-UniRule"/>
</dbReference>
<comment type="function">
    <text evidence="5">Part of the twin-arginine translocation (Tat) system that transports large folded proteins containing a characteristic twin-arginine motif in their signal peptide across membranes.</text>
</comment>
<comment type="subcellular location">
    <subcellularLocation>
        <location evidence="5">Cell membrane</location>
        <topology evidence="5">Multi-pass membrane protein</topology>
    </subcellularLocation>
    <subcellularLocation>
        <location evidence="1">Membrane</location>
        <topology evidence="1">Multi-pass membrane protein</topology>
    </subcellularLocation>
</comment>
<keyword evidence="4 5" id="KW-0472">Membrane</keyword>
<keyword evidence="5" id="KW-0653">Protein transport</keyword>
<dbReference type="AlphaFoldDB" id="U2NQV6"/>
<dbReference type="Pfam" id="PF00902">
    <property type="entry name" value="TatC"/>
    <property type="match status" value="1"/>
</dbReference>
<keyword evidence="2 5" id="KW-0812">Transmembrane</keyword>
<feature type="transmembrane region" description="Helical" evidence="5">
    <location>
        <begin position="202"/>
        <end position="218"/>
    </location>
</feature>
<dbReference type="PANTHER" id="PTHR30371:SF0">
    <property type="entry name" value="SEC-INDEPENDENT PROTEIN TRANSLOCASE PROTEIN TATC, CHLOROPLASTIC-RELATED"/>
    <property type="match status" value="1"/>
</dbReference>
<evidence type="ECO:0000313" key="6">
    <source>
        <dbReference type="EMBL" id="ERK40425.1"/>
    </source>
</evidence>
<organism evidence="6 7">
    <name type="scientific">Segatella baroniae F0067</name>
    <dbReference type="NCBI Taxonomy" id="1115809"/>
    <lineage>
        <taxon>Bacteria</taxon>
        <taxon>Pseudomonadati</taxon>
        <taxon>Bacteroidota</taxon>
        <taxon>Bacteroidia</taxon>
        <taxon>Bacteroidales</taxon>
        <taxon>Prevotellaceae</taxon>
        <taxon>Segatella</taxon>
    </lineage>
</organism>
<feature type="transmembrane region" description="Helical" evidence="5">
    <location>
        <begin position="83"/>
        <end position="101"/>
    </location>
</feature>
<dbReference type="PANTHER" id="PTHR30371">
    <property type="entry name" value="SEC-INDEPENDENT PROTEIN TRANSLOCASE PROTEIN TATC"/>
    <property type="match status" value="1"/>
</dbReference>
<evidence type="ECO:0000256" key="5">
    <source>
        <dbReference type="HAMAP-Rule" id="MF_00902"/>
    </source>
</evidence>
<dbReference type="PATRIC" id="fig|1115809.3.peg.76"/>
<dbReference type="NCBIfam" id="TIGR00945">
    <property type="entry name" value="tatC"/>
    <property type="match status" value="1"/>
</dbReference>
<keyword evidence="7" id="KW-1185">Reference proteome</keyword>
<proteinExistence type="inferred from homology"/>
<keyword evidence="5" id="KW-0811">Translocation</keyword>
<dbReference type="PRINTS" id="PR01840">
    <property type="entry name" value="TATCFAMILY"/>
</dbReference>
<feature type="transmembrane region" description="Helical" evidence="5">
    <location>
        <begin position="122"/>
        <end position="147"/>
    </location>
</feature>
<dbReference type="HAMAP" id="MF_00902">
    <property type="entry name" value="TatC"/>
    <property type="match status" value="1"/>
</dbReference>
<protein>
    <recommendedName>
        <fullName evidence="5">Sec-independent protein translocase protein TatC</fullName>
    </recommendedName>
</protein>
<evidence type="ECO:0000256" key="4">
    <source>
        <dbReference type="ARBA" id="ARBA00023136"/>
    </source>
</evidence>
<accession>U2NQV6</accession>
<dbReference type="Proteomes" id="UP000016648">
    <property type="component" value="Unassembled WGS sequence"/>
</dbReference>
<comment type="similarity">
    <text evidence="5">Belongs to the TatC family.</text>
</comment>
<evidence type="ECO:0000256" key="2">
    <source>
        <dbReference type="ARBA" id="ARBA00022692"/>
    </source>
</evidence>
<comment type="caution">
    <text evidence="6">The sequence shown here is derived from an EMBL/GenBank/DDBJ whole genome shotgun (WGS) entry which is preliminary data.</text>
</comment>
<evidence type="ECO:0000256" key="3">
    <source>
        <dbReference type="ARBA" id="ARBA00022989"/>
    </source>
</evidence>
<evidence type="ECO:0000313" key="7">
    <source>
        <dbReference type="Proteomes" id="UP000016648"/>
    </source>
</evidence>
<dbReference type="InterPro" id="IPR002033">
    <property type="entry name" value="TatC"/>
</dbReference>
<keyword evidence="5" id="KW-0813">Transport</keyword>
<dbReference type="EMBL" id="AWEY01000004">
    <property type="protein sequence ID" value="ERK40425.1"/>
    <property type="molecule type" value="Genomic_DNA"/>
</dbReference>
<dbReference type="RefSeq" id="WP_021588462.1">
    <property type="nucleotide sequence ID" value="NZ_AWEY01000004.1"/>
</dbReference>
<reference evidence="6 7" key="1">
    <citation type="submission" date="2013-08" db="EMBL/GenBank/DDBJ databases">
        <authorList>
            <person name="Durkin A.S."/>
            <person name="Haft D.R."/>
            <person name="McCorrison J."/>
            <person name="Torralba M."/>
            <person name="Gillis M."/>
            <person name="Haft D.H."/>
            <person name="Methe B."/>
            <person name="Sutton G."/>
            <person name="Nelson K.E."/>
        </authorList>
    </citation>
    <scope>NUCLEOTIDE SEQUENCE [LARGE SCALE GENOMIC DNA]</scope>
    <source>
        <strain evidence="6 7">F0067</strain>
    </source>
</reference>